<keyword evidence="4 6" id="KW-1133">Transmembrane helix</keyword>
<reference evidence="8 9" key="1">
    <citation type="submission" date="2023-07" db="EMBL/GenBank/DDBJ databases">
        <title>Genomic Encyclopedia of Type Strains, Phase IV (KMG-IV): sequencing the most valuable type-strain genomes for metagenomic binning, comparative biology and taxonomic classification.</title>
        <authorList>
            <person name="Goeker M."/>
        </authorList>
    </citation>
    <scope>NUCLEOTIDE SEQUENCE [LARGE SCALE GENOMIC DNA]</scope>
    <source>
        <strain evidence="8 9">DSM 23494</strain>
    </source>
</reference>
<dbReference type="SUPFAM" id="SSF55486">
    <property type="entry name" value="Metalloproteases ('zincins'), catalytic domain"/>
    <property type="match status" value="1"/>
</dbReference>
<dbReference type="Gene3D" id="1.10.3720.10">
    <property type="entry name" value="MetI-like"/>
    <property type="match status" value="1"/>
</dbReference>
<dbReference type="InterPro" id="IPR035906">
    <property type="entry name" value="MetI-like_sf"/>
</dbReference>
<dbReference type="SUPFAM" id="SSF161098">
    <property type="entry name" value="MetI-like"/>
    <property type="match status" value="1"/>
</dbReference>
<accession>A0ABU0AIF1</accession>
<evidence type="ECO:0000256" key="2">
    <source>
        <dbReference type="ARBA" id="ARBA00022448"/>
    </source>
</evidence>
<keyword evidence="9" id="KW-1185">Reference proteome</keyword>
<evidence type="ECO:0000256" key="5">
    <source>
        <dbReference type="ARBA" id="ARBA00023136"/>
    </source>
</evidence>
<dbReference type="CDD" id="cd06261">
    <property type="entry name" value="TM_PBP2"/>
    <property type="match status" value="1"/>
</dbReference>
<feature type="transmembrane region" description="Helical" evidence="6">
    <location>
        <begin position="318"/>
        <end position="336"/>
    </location>
</feature>
<dbReference type="PANTHER" id="PTHR43839">
    <property type="entry name" value="OPPC IN A BINDING PROTEIN-DEPENDENT TRANSPORT SYSTEM"/>
    <property type="match status" value="1"/>
</dbReference>
<dbReference type="Gene3D" id="1.10.390.10">
    <property type="entry name" value="Neutral Protease Domain 2"/>
    <property type="match status" value="1"/>
</dbReference>
<evidence type="ECO:0000256" key="3">
    <source>
        <dbReference type="ARBA" id="ARBA00022692"/>
    </source>
</evidence>
<dbReference type="PROSITE" id="PS50928">
    <property type="entry name" value="ABC_TM1"/>
    <property type="match status" value="1"/>
</dbReference>
<proteinExistence type="inferred from homology"/>
<keyword evidence="5 6" id="KW-0472">Membrane</keyword>
<evidence type="ECO:0000256" key="1">
    <source>
        <dbReference type="ARBA" id="ARBA00004141"/>
    </source>
</evidence>
<comment type="subcellular location">
    <subcellularLocation>
        <location evidence="6">Cell membrane</location>
        <topology evidence="6">Multi-pass membrane protein</topology>
    </subcellularLocation>
    <subcellularLocation>
        <location evidence="1">Membrane</location>
        <topology evidence="1">Multi-pass membrane protein</topology>
    </subcellularLocation>
</comment>
<dbReference type="Proteomes" id="UP001238088">
    <property type="component" value="Unassembled WGS sequence"/>
</dbReference>
<comment type="caution">
    <text evidence="8">The sequence shown here is derived from an EMBL/GenBank/DDBJ whole genome shotgun (WGS) entry which is preliminary data.</text>
</comment>
<protein>
    <submittedName>
        <fullName evidence="8">ABC-type dipeptide/oligopeptide/nickel transport system permease subunit</fullName>
    </submittedName>
</protein>
<keyword evidence="2 6" id="KW-0813">Transport</keyword>
<name>A0ABU0AIF1_9BACI</name>
<evidence type="ECO:0000259" key="7">
    <source>
        <dbReference type="PROSITE" id="PS50928"/>
    </source>
</evidence>
<dbReference type="InterPro" id="IPR027268">
    <property type="entry name" value="Peptidase_M4/M1_CTD_sf"/>
</dbReference>
<organism evidence="8 9">
    <name type="scientific">Cytobacillus purgationiresistens</name>
    <dbReference type="NCBI Taxonomy" id="863449"/>
    <lineage>
        <taxon>Bacteria</taxon>
        <taxon>Bacillati</taxon>
        <taxon>Bacillota</taxon>
        <taxon>Bacilli</taxon>
        <taxon>Bacillales</taxon>
        <taxon>Bacillaceae</taxon>
        <taxon>Cytobacillus</taxon>
    </lineage>
</organism>
<feature type="transmembrane region" description="Helical" evidence="6">
    <location>
        <begin position="253"/>
        <end position="275"/>
    </location>
</feature>
<dbReference type="InterPro" id="IPR000515">
    <property type="entry name" value="MetI-like"/>
</dbReference>
<dbReference type="PANTHER" id="PTHR43839:SF3">
    <property type="entry name" value="OLIGOPEPTIDE ABC TRANSPORTER, PERMEASE PROTEIN"/>
    <property type="match status" value="1"/>
</dbReference>
<dbReference type="Pfam" id="PF00528">
    <property type="entry name" value="BPD_transp_1"/>
    <property type="match status" value="1"/>
</dbReference>
<gene>
    <name evidence="8" type="ORF">J2S17_002921</name>
</gene>
<feature type="transmembrane region" description="Helical" evidence="6">
    <location>
        <begin position="192"/>
        <end position="217"/>
    </location>
</feature>
<feature type="transmembrane region" description="Helical" evidence="6">
    <location>
        <begin position="133"/>
        <end position="153"/>
    </location>
</feature>
<evidence type="ECO:0000313" key="9">
    <source>
        <dbReference type="Proteomes" id="UP001238088"/>
    </source>
</evidence>
<comment type="similarity">
    <text evidence="6">Belongs to the binding-protein-dependent transport system permease family.</text>
</comment>
<feature type="transmembrane region" description="Helical" evidence="6">
    <location>
        <begin position="66"/>
        <end position="88"/>
    </location>
</feature>
<feature type="domain" description="ABC transmembrane type-1" evidence="7">
    <location>
        <begin position="64"/>
        <end position="272"/>
    </location>
</feature>
<sequence>MAILLFVCIFGPMLAPHSLTTTLEVEYKDGKVVAPPLTPFESLDYPLGTDKWGYDLLSMILNGLRYTVFIAVAVTIIKMLFGTIIGMYIGTWRKVPSFIVAFENAWSYVPLFLILYFFLTPINYATLLEPNTLVASFIIIASMISIPSIVSSIRQKTGEIKQLAYIEAAKTLGAKRNRLIWNHIFPQLKESLLVMFILEIVYVITIMGQLALVNIFIGGTIVRYDPLIYLSVTKELSGLVGQARGNVYGNTHILIVPLIILLFTTIAFSMLASGLKNKFQSDYQRTPWIKTGHEPKMYPKRKQYDNAGKFYQLSPNQLAFLALSITFVAAGCYVYFTNESNIGVKQESHATYDLSLDMNNSGAFTASGDLEIKNLSNDDWDSIVLYQLKGISGAEIDRITINKKEVDYVVSEETIKIKLPEEMKSKGKHQISMSYSFNLPEEGKTLLAEGGTLRLTEWYPKAAVYQAGEWKIGEEIEGINTHYTNFSDFGISYQLPEGYSIASSADKDAASGQSSGNLKMKDVREFSIVLLKDMEVIEKQAREGVGLRLFSGSGDEDHLERTWQLANRALQFFQEEVGEYPFKQLDIILDQPSTQSYPGIITMAVNKEDDKAFDYELVQMIAQQYFKAAIASDPYNHAWISEGMSAFAASLYLKIAENQSESQAFAVPIAQMKKIEIEGLRSQRANVPLDELIDIGFISGQPALQINQMVNEHFHLQGYEVNEVSSKYLADFYKQYQFSEVDTKEYIQFTSSYFSVPRGSFNNWLSTKASR</sequence>
<dbReference type="EMBL" id="JAUSUB010000012">
    <property type="protein sequence ID" value="MDQ0271034.1"/>
    <property type="molecule type" value="Genomic_DNA"/>
</dbReference>
<evidence type="ECO:0000313" key="8">
    <source>
        <dbReference type="EMBL" id="MDQ0271034.1"/>
    </source>
</evidence>
<evidence type="ECO:0000256" key="6">
    <source>
        <dbReference type="RuleBase" id="RU363032"/>
    </source>
</evidence>
<feature type="transmembrane region" description="Helical" evidence="6">
    <location>
        <begin position="108"/>
        <end position="127"/>
    </location>
</feature>
<evidence type="ECO:0000256" key="4">
    <source>
        <dbReference type="ARBA" id="ARBA00022989"/>
    </source>
</evidence>
<keyword evidence="3 6" id="KW-0812">Transmembrane</keyword>